<evidence type="ECO:0000256" key="1">
    <source>
        <dbReference type="ARBA" id="ARBA00009477"/>
    </source>
</evidence>
<keyword evidence="6" id="KW-1185">Reference proteome</keyword>
<dbReference type="InterPro" id="IPR058647">
    <property type="entry name" value="BSH_CzcB-like"/>
</dbReference>
<protein>
    <submittedName>
        <fullName evidence="5">RND family efflux transporter, MFP subunit</fullName>
    </submittedName>
</protein>
<dbReference type="Pfam" id="PF25973">
    <property type="entry name" value="BSH_CzcB"/>
    <property type="match status" value="1"/>
</dbReference>
<dbReference type="Gene3D" id="2.40.420.20">
    <property type="match status" value="1"/>
</dbReference>
<dbReference type="NCBIfam" id="TIGR01730">
    <property type="entry name" value="RND_mfp"/>
    <property type="match status" value="1"/>
</dbReference>
<evidence type="ECO:0000259" key="3">
    <source>
        <dbReference type="Pfam" id="PF25973"/>
    </source>
</evidence>
<dbReference type="OrthoDB" id="7422354at2"/>
<name>A0A1C3WI94_9HYPH</name>
<dbReference type="PANTHER" id="PTHR30469:SF15">
    <property type="entry name" value="HLYD FAMILY OF SECRETION PROTEINS"/>
    <property type="match status" value="1"/>
</dbReference>
<evidence type="ECO:0000313" key="5">
    <source>
        <dbReference type="EMBL" id="SCB39782.1"/>
    </source>
</evidence>
<dbReference type="STRING" id="410764.GA0061103_5570"/>
<feature type="domain" description="CzcB-like barrel-sandwich hybrid" evidence="3">
    <location>
        <begin position="62"/>
        <end position="189"/>
    </location>
</feature>
<accession>A0A1C3WI94</accession>
<keyword evidence="2" id="KW-0175">Coiled coil</keyword>
<reference evidence="6" key="1">
    <citation type="submission" date="2016-08" db="EMBL/GenBank/DDBJ databases">
        <authorList>
            <person name="Varghese N."/>
            <person name="Submissions Spin"/>
        </authorList>
    </citation>
    <scope>NUCLEOTIDE SEQUENCE [LARGE SCALE GENOMIC DNA]</scope>
    <source>
        <strain evidence="6">HAMBI 2975</strain>
    </source>
</reference>
<dbReference type="PROSITE" id="PS51257">
    <property type="entry name" value="PROKAR_LIPOPROTEIN"/>
    <property type="match status" value="1"/>
</dbReference>
<evidence type="ECO:0000256" key="2">
    <source>
        <dbReference type="SAM" id="Coils"/>
    </source>
</evidence>
<dbReference type="SUPFAM" id="SSF111369">
    <property type="entry name" value="HlyD-like secretion proteins"/>
    <property type="match status" value="1"/>
</dbReference>
<dbReference type="GO" id="GO:0015562">
    <property type="term" value="F:efflux transmembrane transporter activity"/>
    <property type="evidence" value="ECO:0007669"/>
    <property type="project" value="TreeGrafter"/>
</dbReference>
<evidence type="ECO:0000259" key="4">
    <source>
        <dbReference type="Pfam" id="PF25989"/>
    </source>
</evidence>
<dbReference type="AlphaFoldDB" id="A0A1C3WI94"/>
<dbReference type="EMBL" id="FMAG01000005">
    <property type="protein sequence ID" value="SCB39782.1"/>
    <property type="molecule type" value="Genomic_DNA"/>
</dbReference>
<proteinExistence type="inferred from homology"/>
<dbReference type="Pfam" id="PF25989">
    <property type="entry name" value="YknX_C"/>
    <property type="match status" value="1"/>
</dbReference>
<sequence length="352" mass="36713">MPRHSPRSWPALLIVLLVLQGCNDGDEPEAATDPAPVVSIVRAQILPLVSSITVTGSLIPHRVALVHAQTSGLVVTELLAEEGQTVRSGQVLARLSSERQSAELSGARGELHRAEQALARAQALKTSGTMAGSAADAATASYVEAQARVRALEIDVARAEVRAPVAGLLQRRHIEIGEVANEKPLFEIAAESVMELVADLSETAWRQTSVGQSADITLADGQAMSGTVRRLSGALDSKTRLGRAWISLNNAPSGLVSGAGASARLRIGRADLLAIPQSSLLFDQQGAYVFVVADGKALRRAVTLGAQNAEHAEIIEGLNAGDAVVARAGSLLRDGDPVRIAAVGDDARGIAR</sequence>
<dbReference type="InterPro" id="IPR006143">
    <property type="entry name" value="RND_pump_MFP"/>
</dbReference>
<comment type="similarity">
    <text evidence="1">Belongs to the membrane fusion protein (MFP) (TC 8.A.1) family.</text>
</comment>
<dbReference type="Proteomes" id="UP000199101">
    <property type="component" value="Unassembled WGS sequence"/>
</dbReference>
<feature type="coiled-coil region" evidence="2">
    <location>
        <begin position="104"/>
        <end position="162"/>
    </location>
</feature>
<dbReference type="RefSeq" id="WP_092715073.1">
    <property type="nucleotide sequence ID" value="NZ_FMAG01000005.1"/>
</dbReference>
<dbReference type="Gene3D" id="1.10.287.470">
    <property type="entry name" value="Helix hairpin bin"/>
    <property type="match status" value="1"/>
</dbReference>
<feature type="domain" description="YknX-like C-terminal permuted SH3-like" evidence="4">
    <location>
        <begin position="273"/>
        <end position="339"/>
    </location>
</feature>
<gene>
    <name evidence="5" type="ORF">GA0061103_5570</name>
</gene>
<evidence type="ECO:0000313" key="6">
    <source>
        <dbReference type="Proteomes" id="UP000199101"/>
    </source>
</evidence>
<dbReference type="InterPro" id="IPR058637">
    <property type="entry name" value="YknX-like_C"/>
</dbReference>
<dbReference type="PANTHER" id="PTHR30469">
    <property type="entry name" value="MULTIDRUG RESISTANCE PROTEIN MDTA"/>
    <property type="match status" value="1"/>
</dbReference>
<dbReference type="Gene3D" id="2.40.50.100">
    <property type="match status" value="1"/>
</dbReference>
<dbReference type="GO" id="GO:1990281">
    <property type="term" value="C:efflux pump complex"/>
    <property type="evidence" value="ECO:0007669"/>
    <property type="project" value="TreeGrafter"/>
</dbReference>
<organism evidence="5 6">
    <name type="scientific">Rhizobium multihospitium</name>
    <dbReference type="NCBI Taxonomy" id="410764"/>
    <lineage>
        <taxon>Bacteria</taxon>
        <taxon>Pseudomonadati</taxon>
        <taxon>Pseudomonadota</taxon>
        <taxon>Alphaproteobacteria</taxon>
        <taxon>Hyphomicrobiales</taxon>
        <taxon>Rhizobiaceae</taxon>
        <taxon>Rhizobium/Agrobacterium group</taxon>
        <taxon>Rhizobium</taxon>
    </lineage>
</organism>
<dbReference type="Gene3D" id="2.40.30.170">
    <property type="match status" value="1"/>
</dbReference>